<dbReference type="Proteomes" id="UP001279734">
    <property type="component" value="Unassembled WGS sequence"/>
</dbReference>
<evidence type="ECO:0000313" key="3">
    <source>
        <dbReference type="Proteomes" id="UP001279734"/>
    </source>
</evidence>
<name>A0AAD3TK62_NEPGR</name>
<reference evidence="2" key="1">
    <citation type="submission" date="2023-05" db="EMBL/GenBank/DDBJ databases">
        <title>Nepenthes gracilis genome sequencing.</title>
        <authorList>
            <person name="Fukushima K."/>
        </authorList>
    </citation>
    <scope>NUCLEOTIDE SEQUENCE</scope>
    <source>
        <strain evidence="2">SING2019-196</strain>
    </source>
</reference>
<dbReference type="AlphaFoldDB" id="A0AAD3TK62"/>
<gene>
    <name evidence="2" type="ORF">Nepgr_032374</name>
</gene>
<protein>
    <submittedName>
        <fullName evidence="2">Uncharacterized protein</fullName>
    </submittedName>
</protein>
<comment type="caution">
    <text evidence="2">The sequence shown here is derived from an EMBL/GenBank/DDBJ whole genome shotgun (WGS) entry which is preliminary data.</text>
</comment>
<organism evidence="2 3">
    <name type="scientific">Nepenthes gracilis</name>
    <name type="common">Slender pitcher plant</name>
    <dbReference type="NCBI Taxonomy" id="150966"/>
    <lineage>
        <taxon>Eukaryota</taxon>
        <taxon>Viridiplantae</taxon>
        <taxon>Streptophyta</taxon>
        <taxon>Embryophyta</taxon>
        <taxon>Tracheophyta</taxon>
        <taxon>Spermatophyta</taxon>
        <taxon>Magnoliopsida</taxon>
        <taxon>eudicotyledons</taxon>
        <taxon>Gunneridae</taxon>
        <taxon>Pentapetalae</taxon>
        <taxon>Caryophyllales</taxon>
        <taxon>Nepenthaceae</taxon>
        <taxon>Nepenthes</taxon>
    </lineage>
</organism>
<keyword evidence="3" id="KW-1185">Reference proteome</keyword>
<feature type="region of interest" description="Disordered" evidence="1">
    <location>
        <begin position="1"/>
        <end position="24"/>
    </location>
</feature>
<sequence>MCSFYKEPAQQGKESLDGSSVAVTGGEHMHPKLNAISDDDKSLMGNKAGLSISTLLSTVKGERADCKSSSQGLTDQVNARPWSDQARSMKQAPSFKPLKSILKKCRDWRLAFPSLADLIGSDCRRVGVAKD</sequence>
<evidence type="ECO:0000256" key="1">
    <source>
        <dbReference type="SAM" id="MobiDB-lite"/>
    </source>
</evidence>
<proteinExistence type="predicted"/>
<evidence type="ECO:0000313" key="2">
    <source>
        <dbReference type="EMBL" id="GMH30531.1"/>
    </source>
</evidence>
<accession>A0AAD3TK62</accession>
<dbReference type="EMBL" id="BSYO01000038">
    <property type="protein sequence ID" value="GMH30531.1"/>
    <property type="molecule type" value="Genomic_DNA"/>
</dbReference>